<comment type="caution">
    <text evidence="3">The sequence shown here is derived from an EMBL/GenBank/DDBJ whole genome shotgun (WGS) entry which is preliminary data.</text>
</comment>
<dbReference type="PANTHER" id="PTHR24043">
    <property type="entry name" value="SCAVENGER RECEPTOR CLASS F"/>
    <property type="match status" value="1"/>
</dbReference>
<organism evidence="3 4">
    <name type="scientific">Balaenoptera physalus</name>
    <name type="common">Fin whale</name>
    <name type="synonym">Balaena physalus</name>
    <dbReference type="NCBI Taxonomy" id="9770"/>
    <lineage>
        <taxon>Eukaryota</taxon>
        <taxon>Metazoa</taxon>
        <taxon>Chordata</taxon>
        <taxon>Craniata</taxon>
        <taxon>Vertebrata</taxon>
        <taxon>Euteleostomi</taxon>
        <taxon>Mammalia</taxon>
        <taxon>Eutheria</taxon>
        <taxon>Laurasiatheria</taxon>
        <taxon>Artiodactyla</taxon>
        <taxon>Whippomorpha</taxon>
        <taxon>Cetacea</taxon>
        <taxon>Mysticeti</taxon>
        <taxon>Balaenopteridae</taxon>
        <taxon>Balaenoptera</taxon>
    </lineage>
</organism>
<keyword evidence="1" id="KW-0245">EGF-like domain</keyword>
<gene>
    <name evidence="3" type="ORF">E2I00_003068</name>
</gene>
<dbReference type="EMBL" id="SGJD01000914">
    <property type="protein sequence ID" value="KAB0402934.1"/>
    <property type="molecule type" value="Genomic_DNA"/>
</dbReference>
<dbReference type="AlphaFoldDB" id="A0A6A1Q6I4"/>
<keyword evidence="4" id="KW-1185">Reference proteome</keyword>
<feature type="domain" description="EGF-like" evidence="2">
    <location>
        <begin position="28"/>
        <end position="39"/>
    </location>
</feature>
<name>A0A6A1Q6I4_BALPH</name>
<dbReference type="PANTHER" id="PTHR24043:SF10">
    <property type="entry name" value="MULTIPLE EGF LIKE DOMAINS 6"/>
    <property type="match status" value="1"/>
</dbReference>
<dbReference type="InterPro" id="IPR042635">
    <property type="entry name" value="MEGF10/SREC1/2-like"/>
</dbReference>
<proteinExistence type="predicted"/>
<evidence type="ECO:0000259" key="2">
    <source>
        <dbReference type="PROSITE" id="PS00022"/>
    </source>
</evidence>
<dbReference type="PROSITE" id="PS00022">
    <property type="entry name" value="EGF_1"/>
    <property type="match status" value="1"/>
</dbReference>
<protein>
    <recommendedName>
        <fullName evidence="2">EGF-like domain-containing protein</fullName>
    </recommendedName>
</protein>
<sequence length="210" mass="22600">CPEDHYGQDYVQRRSCGSGQCDPVTGGCQCPPGQTGARCQHGCPPTKYGPNCELKCTCKNGGLCNPNVFLVIMVWAAILIASVRTVEFATGFLEAVSASQVIMEETANMPTVMQQVDNAFAQQVSTAANVKKSVRLEYLETIAINFVIVKEKAPATQSGQYGPNCSLKCQCVHTAHCDPLNGSCTCPPPPQENGSNLRGIWFRQSSIAKH</sequence>
<dbReference type="CDD" id="cd00055">
    <property type="entry name" value="EGF_Lam"/>
    <property type="match status" value="1"/>
</dbReference>
<dbReference type="GO" id="GO:0005044">
    <property type="term" value="F:scavenger receptor activity"/>
    <property type="evidence" value="ECO:0007669"/>
    <property type="project" value="InterPro"/>
</dbReference>
<feature type="non-terminal residue" evidence="3">
    <location>
        <position position="1"/>
    </location>
</feature>
<dbReference type="GO" id="GO:0007157">
    <property type="term" value="P:heterophilic cell-cell adhesion via plasma membrane cell adhesion molecules"/>
    <property type="evidence" value="ECO:0007669"/>
    <property type="project" value="TreeGrafter"/>
</dbReference>
<dbReference type="Gene3D" id="2.170.300.10">
    <property type="entry name" value="Tie2 ligand-binding domain superfamily"/>
    <property type="match status" value="2"/>
</dbReference>
<evidence type="ECO:0000313" key="4">
    <source>
        <dbReference type="Proteomes" id="UP000437017"/>
    </source>
</evidence>
<accession>A0A6A1Q6I4</accession>
<evidence type="ECO:0000313" key="3">
    <source>
        <dbReference type="EMBL" id="KAB0402934.1"/>
    </source>
</evidence>
<dbReference type="InterPro" id="IPR000742">
    <property type="entry name" value="EGF"/>
</dbReference>
<dbReference type="Proteomes" id="UP000437017">
    <property type="component" value="Unassembled WGS sequence"/>
</dbReference>
<evidence type="ECO:0000256" key="1">
    <source>
        <dbReference type="ARBA" id="ARBA00022536"/>
    </source>
</evidence>
<dbReference type="InterPro" id="IPR002049">
    <property type="entry name" value="LE_dom"/>
</dbReference>
<dbReference type="OrthoDB" id="409374at2759"/>
<reference evidence="3 4" key="1">
    <citation type="journal article" date="2019" name="PLoS ONE">
        <title>Genomic analyses reveal an absence of contemporary introgressive admixture between fin whales and blue whales, despite known hybrids.</title>
        <authorList>
            <person name="Westbury M.V."/>
            <person name="Petersen B."/>
            <person name="Lorenzen E.D."/>
        </authorList>
    </citation>
    <scope>NUCLEOTIDE SEQUENCE [LARGE SCALE GENOMIC DNA]</scope>
    <source>
        <strain evidence="3">FinWhale-01</strain>
    </source>
</reference>